<dbReference type="Pfam" id="PF00075">
    <property type="entry name" value="RNase_H"/>
    <property type="match status" value="1"/>
</dbReference>
<proteinExistence type="inferred from homology"/>
<dbReference type="GO" id="GO:0046872">
    <property type="term" value="F:metal ion binding"/>
    <property type="evidence" value="ECO:0007669"/>
    <property type="project" value="UniProtKB-KW"/>
</dbReference>
<keyword evidence="5" id="KW-0479">Metal-binding</keyword>
<dbReference type="GO" id="GO:0003676">
    <property type="term" value="F:nucleic acid binding"/>
    <property type="evidence" value="ECO:0007669"/>
    <property type="project" value="InterPro"/>
</dbReference>
<name>A0A9W8EIS0_9FUNG</name>
<dbReference type="SUPFAM" id="SSF53098">
    <property type="entry name" value="Ribonuclease H-like"/>
    <property type="match status" value="1"/>
</dbReference>
<dbReference type="OrthoDB" id="407198at2759"/>
<dbReference type="InterPro" id="IPR012337">
    <property type="entry name" value="RNaseH-like_sf"/>
</dbReference>
<sequence>MSSMDITVYTDGLCLNSGRGSRAVGGIGVYFGPYDYRNFSGRLPGKLQANQRAELEAIRRALLIVSDYLVVKGFSHRPRVCVKTDSQYSINCATVWVQKWVKNGWLNNKHMRVLNLDLIQDILVLMRICDGNVVFQYIPGHSKVPGNQAAHTLATNGARS</sequence>
<accession>A0A9W8EIS0</accession>
<comment type="similarity">
    <text evidence="2">Belongs to the RNase H family.</text>
</comment>
<dbReference type="InterPro" id="IPR036397">
    <property type="entry name" value="RNaseH_sf"/>
</dbReference>
<dbReference type="PROSITE" id="PS50879">
    <property type="entry name" value="RNASE_H_1"/>
    <property type="match status" value="1"/>
</dbReference>
<comment type="caution">
    <text evidence="9">The sequence shown here is derived from an EMBL/GenBank/DDBJ whole genome shotgun (WGS) entry which is preliminary data.</text>
</comment>
<evidence type="ECO:0000256" key="6">
    <source>
        <dbReference type="ARBA" id="ARBA00022759"/>
    </source>
</evidence>
<evidence type="ECO:0000256" key="4">
    <source>
        <dbReference type="ARBA" id="ARBA00022722"/>
    </source>
</evidence>
<keyword evidence="4" id="KW-0540">Nuclease</keyword>
<evidence type="ECO:0000313" key="9">
    <source>
        <dbReference type="EMBL" id="KAJ2005165.1"/>
    </source>
</evidence>
<organism evidence="9 10">
    <name type="scientific">Coemansia thaxteri</name>
    <dbReference type="NCBI Taxonomy" id="2663907"/>
    <lineage>
        <taxon>Eukaryota</taxon>
        <taxon>Fungi</taxon>
        <taxon>Fungi incertae sedis</taxon>
        <taxon>Zoopagomycota</taxon>
        <taxon>Kickxellomycotina</taxon>
        <taxon>Kickxellomycetes</taxon>
        <taxon>Kickxellales</taxon>
        <taxon>Kickxellaceae</taxon>
        <taxon>Coemansia</taxon>
    </lineage>
</organism>
<dbReference type="Gene3D" id="3.30.420.10">
    <property type="entry name" value="Ribonuclease H-like superfamily/Ribonuclease H"/>
    <property type="match status" value="1"/>
</dbReference>
<gene>
    <name evidence="9" type="ORF">H4R26_002097</name>
</gene>
<comment type="catalytic activity">
    <reaction evidence="1">
        <text>Endonucleolytic cleavage to 5'-phosphomonoester.</text>
        <dbReference type="EC" id="3.1.26.4"/>
    </reaction>
</comment>
<reference evidence="9" key="1">
    <citation type="submission" date="2022-07" db="EMBL/GenBank/DDBJ databases">
        <title>Phylogenomic reconstructions and comparative analyses of Kickxellomycotina fungi.</title>
        <authorList>
            <person name="Reynolds N.K."/>
            <person name="Stajich J.E."/>
            <person name="Barry K."/>
            <person name="Grigoriev I.V."/>
            <person name="Crous P."/>
            <person name="Smith M.E."/>
        </authorList>
    </citation>
    <scope>NUCLEOTIDE SEQUENCE</scope>
    <source>
        <strain evidence="9">IMI 214461</strain>
    </source>
</reference>
<dbReference type="InterPro" id="IPR002156">
    <property type="entry name" value="RNaseH_domain"/>
</dbReference>
<evidence type="ECO:0000313" key="10">
    <source>
        <dbReference type="Proteomes" id="UP001150907"/>
    </source>
</evidence>
<keyword evidence="10" id="KW-1185">Reference proteome</keyword>
<evidence type="ECO:0000256" key="2">
    <source>
        <dbReference type="ARBA" id="ARBA00005300"/>
    </source>
</evidence>
<protein>
    <recommendedName>
        <fullName evidence="3">ribonuclease H</fullName>
        <ecNumber evidence="3">3.1.26.4</ecNumber>
    </recommendedName>
</protein>
<evidence type="ECO:0000256" key="7">
    <source>
        <dbReference type="ARBA" id="ARBA00022801"/>
    </source>
</evidence>
<dbReference type="PANTHER" id="PTHR10642:SF26">
    <property type="entry name" value="RIBONUCLEASE H1"/>
    <property type="match status" value="1"/>
</dbReference>
<dbReference type="Proteomes" id="UP001150907">
    <property type="component" value="Unassembled WGS sequence"/>
</dbReference>
<dbReference type="AlphaFoldDB" id="A0A9W8EIS0"/>
<keyword evidence="7" id="KW-0378">Hydrolase</keyword>
<dbReference type="EMBL" id="JANBQF010000116">
    <property type="protein sequence ID" value="KAJ2005165.1"/>
    <property type="molecule type" value="Genomic_DNA"/>
</dbReference>
<keyword evidence="6" id="KW-0255">Endonuclease</keyword>
<dbReference type="GO" id="GO:0004523">
    <property type="term" value="F:RNA-DNA hybrid ribonuclease activity"/>
    <property type="evidence" value="ECO:0007669"/>
    <property type="project" value="UniProtKB-EC"/>
</dbReference>
<feature type="domain" description="RNase H type-1" evidence="8">
    <location>
        <begin position="2"/>
        <end position="159"/>
    </location>
</feature>
<dbReference type="InterPro" id="IPR050092">
    <property type="entry name" value="RNase_H"/>
</dbReference>
<evidence type="ECO:0000256" key="3">
    <source>
        <dbReference type="ARBA" id="ARBA00012180"/>
    </source>
</evidence>
<dbReference type="PANTHER" id="PTHR10642">
    <property type="entry name" value="RIBONUCLEASE H1"/>
    <property type="match status" value="1"/>
</dbReference>
<evidence type="ECO:0000259" key="8">
    <source>
        <dbReference type="PROSITE" id="PS50879"/>
    </source>
</evidence>
<dbReference type="EC" id="3.1.26.4" evidence="3"/>
<evidence type="ECO:0000256" key="5">
    <source>
        <dbReference type="ARBA" id="ARBA00022723"/>
    </source>
</evidence>
<evidence type="ECO:0000256" key="1">
    <source>
        <dbReference type="ARBA" id="ARBA00000077"/>
    </source>
</evidence>
<dbReference type="GO" id="GO:0043137">
    <property type="term" value="P:DNA replication, removal of RNA primer"/>
    <property type="evidence" value="ECO:0007669"/>
    <property type="project" value="TreeGrafter"/>
</dbReference>
<dbReference type="CDD" id="cd09280">
    <property type="entry name" value="RNase_HI_eukaryote_like"/>
    <property type="match status" value="1"/>
</dbReference>